<dbReference type="AlphaFoldDB" id="A0A4Q7YPT2"/>
<organism evidence="1 2">
    <name type="scientific">Edaphobacter modestus</name>
    <dbReference type="NCBI Taxonomy" id="388466"/>
    <lineage>
        <taxon>Bacteria</taxon>
        <taxon>Pseudomonadati</taxon>
        <taxon>Acidobacteriota</taxon>
        <taxon>Terriglobia</taxon>
        <taxon>Terriglobales</taxon>
        <taxon>Acidobacteriaceae</taxon>
        <taxon>Edaphobacter</taxon>
    </lineage>
</organism>
<protein>
    <submittedName>
        <fullName evidence="1">Uncharacterized protein</fullName>
    </submittedName>
</protein>
<dbReference type="EMBL" id="SHKW01000001">
    <property type="protein sequence ID" value="RZU38749.1"/>
    <property type="molecule type" value="Genomic_DNA"/>
</dbReference>
<sequence length="254" mass="27484">MQIRLQVLFVTLGGMLSVAILANASKISGQTSAVTRDETVVNVPYSAQRRFTSIAKAADGTINRTQSGGSEARDSSGRTYSAGERHWTYTEGGKSVLKSEMLYRIHDPVANTDTKWDSSSKEVKVIHWPKSVDEQGSSNQPCEVCFQAATSDSGEEAEKLGIGEVGGVVAVGTRNSYTIPAGKDHHDTPVVVVHETWYCPELKIVILETNVDPRSGETRNELVDIVRGEPGVGKYQPPADYIVHQVQIPSAAGR</sequence>
<comment type="caution">
    <text evidence="1">The sequence shown here is derived from an EMBL/GenBank/DDBJ whole genome shotgun (WGS) entry which is preliminary data.</text>
</comment>
<reference evidence="1 2" key="1">
    <citation type="submission" date="2019-02" db="EMBL/GenBank/DDBJ databases">
        <title>Genomic Encyclopedia of Archaeal and Bacterial Type Strains, Phase II (KMG-II): from individual species to whole genera.</title>
        <authorList>
            <person name="Goeker M."/>
        </authorList>
    </citation>
    <scope>NUCLEOTIDE SEQUENCE [LARGE SCALE GENOMIC DNA]</scope>
    <source>
        <strain evidence="1 2">DSM 18101</strain>
    </source>
</reference>
<accession>A0A4Q7YPT2</accession>
<proteinExistence type="predicted"/>
<dbReference type="Proteomes" id="UP000292958">
    <property type="component" value="Unassembled WGS sequence"/>
</dbReference>
<gene>
    <name evidence="1" type="ORF">BDD14_0020</name>
</gene>
<keyword evidence="2" id="KW-1185">Reference proteome</keyword>
<name>A0A4Q7YPT2_9BACT</name>
<evidence type="ECO:0000313" key="1">
    <source>
        <dbReference type="EMBL" id="RZU38749.1"/>
    </source>
</evidence>
<evidence type="ECO:0000313" key="2">
    <source>
        <dbReference type="Proteomes" id="UP000292958"/>
    </source>
</evidence>